<dbReference type="PANTHER" id="PTHR43317">
    <property type="entry name" value="THERMOSPERMINE SYNTHASE ACAULIS5"/>
    <property type="match status" value="1"/>
</dbReference>
<reference evidence="2 3" key="1">
    <citation type="submission" date="2018-11" db="EMBL/GenBank/DDBJ databases">
        <authorList>
            <person name="Da X."/>
        </authorList>
    </citation>
    <scope>NUCLEOTIDE SEQUENCE [LARGE SCALE GENOMIC DNA]</scope>
    <source>
        <strain evidence="2 3">S14-144</strain>
    </source>
</reference>
<evidence type="ECO:0000313" key="3">
    <source>
        <dbReference type="Proteomes" id="UP000268084"/>
    </source>
</evidence>
<dbReference type="CDD" id="cd02440">
    <property type="entry name" value="AdoMet_MTases"/>
    <property type="match status" value="1"/>
</dbReference>
<gene>
    <name evidence="2" type="ORF">EH165_08675</name>
</gene>
<sequence>MGVHRIDTGTCELLRDLDRERAYLLMINGMESSYIDLDDPWLLDFEYLRWMAAFIDDAIAPTEELRVVHLGAAGCTMVRYLLACRPGSQHVAVDIDAELLRLVTAWFALPAFPQLDVRIGDARSVTASLPDDSCDVIIRDVFAGPTTPTALTTVEFTELTRQKLRAGGMYLLNCADHPDLTLARKEASTVSSVFAHVAMCADPSMLKSRRRGNVVIVGSDNPIGGENLAQILLAGAVPAQLWQQDRVRAFGRGYAPLRDSSDGYSAKA</sequence>
<accession>A0A3G9A158</accession>
<name>A0A3G9A158_9ACTN</name>
<dbReference type="InterPro" id="IPR029063">
    <property type="entry name" value="SAM-dependent_MTases_sf"/>
</dbReference>
<dbReference type="Gene3D" id="3.40.50.150">
    <property type="entry name" value="Vaccinia Virus protein VP39"/>
    <property type="match status" value="1"/>
</dbReference>
<dbReference type="NCBIfam" id="NF037959">
    <property type="entry name" value="MFS_SpdSyn"/>
    <property type="match status" value="1"/>
</dbReference>
<dbReference type="EMBL" id="CP034170">
    <property type="protein sequence ID" value="AZI59511.1"/>
    <property type="molecule type" value="Genomic_DNA"/>
</dbReference>
<organism evidence="2 3">
    <name type="scientific">Nakamurella antarctica</name>
    <dbReference type="NCBI Taxonomy" id="1902245"/>
    <lineage>
        <taxon>Bacteria</taxon>
        <taxon>Bacillati</taxon>
        <taxon>Actinomycetota</taxon>
        <taxon>Actinomycetes</taxon>
        <taxon>Nakamurellales</taxon>
        <taxon>Nakamurellaceae</taxon>
        <taxon>Nakamurella</taxon>
    </lineage>
</organism>
<evidence type="ECO:0000256" key="1">
    <source>
        <dbReference type="ARBA" id="ARBA00023115"/>
    </source>
</evidence>
<dbReference type="Proteomes" id="UP000268084">
    <property type="component" value="Chromosome"/>
</dbReference>
<protein>
    <submittedName>
        <fullName evidence="2">Spermidine synthase</fullName>
    </submittedName>
</protein>
<reference evidence="2 3" key="2">
    <citation type="submission" date="2018-12" db="EMBL/GenBank/DDBJ databases">
        <title>Nakamurella antarcticus sp. nov., isolated from Antarctica South Shetland Islands soil.</title>
        <authorList>
            <person name="Peng F."/>
        </authorList>
    </citation>
    <scope>NUCLEOTIDE SEQUENCE [LARGE SCALE GENOMIC DNA]</scope>
    <source>
        <strain evidence="2 3">S14-144</strain>
    </source>
</reference>
<dbReference type="OrthoDB" id="8221452at2"/>
<proteinExistence type="predicted"/>
<dbReference type="PANTHER" id="PTHR43317:SF1">
    <property type="entry name" value="THERMOSPERMINE SYNTHASE ACAULIS5"/>
    <property type="match status" value="1"/>
</dbReference>
<keyword evidence="1" id="KW-0620">Polyamine biosynthesis</keyword>
<keyword evidence="3" id="KW-1185">Reference proteome</keyword>
<dbReference type="GO" id="GO:0006596">
    <property type="term" value="P:polyamine biosynthetic process"/>
    <property type="evidence" value="ECO:0007669"/>
    <property type="project" value="UniProtKB-KW"/>
</dbReference>
<dbReference type="KEGG" id="nak:EH165_08675"/>
<dbReference type="AlphaFoldDB" id="A0A3G9A158"/>
<dbReference type="SUPFAM" id="SSF53335">
    <property type="entry name" value="S-adenosyl-L-methionine-dependent methyltransferases"/>
    <property type="match status" value="1"/>
</dbReference>
<evidence type="ECO:0000313" key="2">
    <source>
        <dbReference type="EMBL" id="AZI59511.1"/>
    </source>
</evidence>